<dbReference type="EMBL" id="FNZM01000003">
    <property type="protein sequence ID" value="SEJ26315.1"/>
    <property type="molecule type" value="Genomic_DNA"/>
</dbReference>
<protein>
    <recommendedName>
        <fullName evidence="4">DUF3455 domain-containing protein</fullName>
    </recommendedName>
</protein>
<dbReference type="AlphaFoldDB" id="A0A1A5XBG7"/>
<dbReference type="PANTHER" id="PTHR35567">
    <property type="entry name" value="MALATE DEHYDROGENASE (AFU_ORTHOLOGUE AFUA_2G13800)"/>
    <property type="match status" value="1"/>
</dbReference>
<evidence type="ECO:0000256" key="1">
    <source>
        <dbReference type="SAM" id="MobiDB-lite"/>
    </source>
</evidence>
<dbReference type="Proteomes" id="UP000183529">
    <property type="component" value="Unassembled WGS sequence"/>
</dbReference>
<proteinExistence type="predicted"/>
<evidence type="ECO:0000313" key="3">
    <source>
        <dbReference type="Proteomes" id="UP000183529"/>
    </source>
</evidence>
<name>A0A1A5XBG7_9BURK</name>
<reference evidence="2 3" key="1">
    <citation type="submission" date="2016-10" db="EMBL/GenBank/DDBJ databases">
        <authorList>
            <person name="Varghese N."/>
            <person name="Submissions S."/>
        </authorList>
    </citation>
    <scope>NUCLEOTIDE SEQUENCE [LARGE SCALE GENOMIC DNA]</scope>
    <source>
        <strain evidence="2 3">LMG 22274</strain>
    </source>
</reference>
<dbReference type="PANTHER" id="PTHR35567:SF1">
    <property type="entry name" value="CONSERVED FUNGAL PROTEIN (AFU_ORTHOLOGUE AFUA_1G14230)"/>
    <property type="match status" value="1"/>
</dbReference>
<dbReference type="Pfam" id="PF11937">
    <property type="entry name" value="DUF3455"/>
    <property type="match status" value="1"/>
</dbReference>
<gene>
    <name evidence="2" type="ORF">SAMN05216550_103374</name>
</gene>
<evidence type="ECO:0000313" key="2">
    <source>
        <dbReference type="EMBL" id="SEJ26315.1"/>
    </source>
</evidence>
<feature type="compositionally biased region" description="Polar residues" evidence="1">
    <location>
        <begin position="1"/>
        <end position="15"/>
    </location>
</feature>
<sequence>MSGCATSAQPPTANDSLPADLRASPNEVLKEVLTANGDQTYVCRRTPSAVAGGSQLLWAEQGSEATLVAADKQSAGTVVPGPHFIAYDGSYVIGTPLAEHQIGANTLTWVRYKAKFDAARRPGEGRFADVTSIQRIDTKGGLPPQPDCTVEGVRLLVPYAATYMIYREQSAAPLTTSSATSTATSTANPVD</sequence>
<dbReference type="InterPro" id="IPR021851">
    <property type="entry name" value="DUF3455"/>
</dbReference>
<evidence type="ECO:0008006" key="4">
    <source>
        <dbReference type="Google" id="ProtNLM"/>
    </source>
</evidence>
<feature type="region of interest" description="Disordered" evidence="1">
    <location>
        <begin position="1"/>
        <end position="20"/>
    </location>
</feature>
<accession>A0A1A5XBG7</accession>
<comment type="caution">
    <text evidence="2">The sequence shown here is derived from an EMBL/GenBank/DDBJ whole genome shotgun (WGS) entry which is preliminary data.</text>
</comment>
<organism evidence="2 3">
    <name type="scientific">Paraburkholderia tropica</name>
    <dbReference type="NCBI Taxonomy" id="92647"/>
    <lineage>
        <taxon>Bacteria</taxon>
        <taxon>Pseudomonadati</taxon>
        <taxon>Pseudomonadota</taxon>
        <taxon>Betaproteobacteria</taxon>
        <taxon>Burkholderiales</taxon>
        <taxon>Burkholderiaceae</taxon>
        <taxon>Paraburkholderia</taxon>
    </lineage>
</organism>